<dbReference type="InterPro" id="IPR011659">
    <property type="entry name" value="WD40"/>
</dbReference>
<evidence type="ECO:0000313" key="9">
    <source>
        <dbReference type="Proteomes" id="UP000799302"/>
    </source>
</evidence>
<keyword evidence="9" id="KW-1185">Reference proteome</keyword>
<keyword evidence="5" id="KW-0720">Serine protease</keyword>
<keyword evidence="3" id="KW-0732">Signal</keyword>
<dbReference type="AlphaFoldDB" id="A0A6A6UMJ2"/>
<feature type="domain" description="Peptidase S9 prolyl oligopeptidase catalytic" evidence="7">
    <location>
        <begin position="470"/>
        <end position="679"/>
    </location>
</feature>
<keyword evidence="4" id="KW-0378">Hydrolase</keyword>
<dbReference type="EMBL" id="MU004232">
    <property type="protein sequence ID" value="KAF2672124.1"/>
    <property type="molecule type" value="Genomic_DNA"/>
</dbReference>
<evidence type="ECO:0000259" key="7">
    <source>
        <dbReference type="Pfam" id="PF00326"/>
    </source>
</evidence>
<evidence type="ECO:0000256" key="6">
    <source>
        <dbReference type="ARBA" id="ARBA00032829"/>
    </source>
</evidence>
<dbReference type="Proteomes" id="UP000799302">
    <property type="component" value="Unassembled WGS sequence"/>
</dbReference>
<dbReference type="Pfam" id="PF00326">
    <property type="entry name" value="Peptidase_S9"/>
    <property type="match status" value="1"/>
</dbReference>
<gene>
    <name evidence="8" type="ORF">BT63DRAFT_411429</name>
</gene>
<reference evidence="8" key="1">
    <citation type="journal article" date="2020" name="Stud. Mycol.">
        <title>101 Dothideomycetes genomes: a test case for predicting lifestyles and emergence of pathogens.</title>
        <authorList>
            <person name="Haridas S."/>
            <person name="Albert R."/>
            <person name="Binder M."/>
            <person name="Bloem J."/>
            <person name="Labutti K."/>
            <person name="Salamov A."/>
            <person name="Andreopoulos B."/>
            <person name="Baker S."/>
            <person name="Barry K."/>
            <person name="Bills G."/>
            <person name="Bluhm B."/>
            <person name="Cannon C."/>
            <person name="Castanera R."/>
            <person name="Culley D."/>
            <person name="Daum C."/>
            <person name="Ezra D."/>
            <person name="Gonzalez J."/>
            <person name="Henrissat B."/>
            <person name="Kuo A."/>
            <person name="Liang C."/>
            <person name="Lipzen A."/>
            <person name="Lutzoni F."/>
            <person name="Magnuson J."/>
            <person name="Mondo S."/>
            <person name="Nolan M."/>
            <person name="Ohm R."/>
            <person name="Pangilinan J."/>
            <person name="Park H.-J."/>
            <person name="Ramirez L."/>
            <person name="Alfaro M."/>
            <person name="Sun H."/>
            <person name="Tritt A."/>
            <person name="Yoshinaga Y."/>
            <person name="Zwiers L.-H."/>
            <person name="Turgeon B."/>
            <person name="Goodwin S."/>
            <person name="Spatafora J."/>
            <person name="Crous P."/>
            <person name="Grigoriev I."/>
        </authorList>
    </citation>
    <scope>NUCLEOTIDE SEQUENCE</scope>
    <source>
        <strain evidence="8">CBS 115976</strain>
    </source>
</reference>
<dbReference type="InterPro" id="IPR001375">
    <property type="entry name" value="Peptidase_S9_cat"/>
</dbReference>
<evidence type="ECO:0000256" key="3">
    <source>
        <dbReference type="ARBA" id="ARBA00022729"/>
    </source>
</evidence>
<dbReference type="Pfam" id="PF07676">
    <property type="entry name" value="PD40"/>
    <property type="match status" value="1"/>
</dbReference>
<dbReference type="OrthoDB" id="416344at2759"/>
<dbReference type="PANTHER" id="PTHR42776">
    <property type="entry name" value="SERINE PEPTIDASE S9 FAMILY MEMBER"/>
    <property type="match status" value="1"/>
</dbReference>
<dbReference type="PANTHER" id="PTHR42776:SF13">
    <property type="entry name" value="DIPEPTIDYL-PEPTIDASE 5"/>
    <property type="match status" value="1"/>
</dbReference>
<dbReference type="InterPro" id="IPR011042">
    <property type="entry name" value="6-blade_b-propeller_TolB-like"/>
</dbReference>
<name>A0A6A6UMJ2_9PEZI</name>
<evidence type="ECO:0000256" key="2">
    <source>
        <dbReference type="ARBA" id="ARBA00022670"/>
    </source>
</evidence>
<evidence type="ECO:0000256" key="1">
    <source>
        <dbReference type="ARBA" id="ARBA00010040"/>
    </source>
</evidence>
<dbReference type="InterPro" id="IPR029058">
    <property type="entry name" value="AB_hydrolase_fold"/>
</dbReference>
<dbReference type="Gene3D" id="3.40.50.1820">
    <property type="entry name" value="alpha/beta hydrolase"/>
    <property type="match status" value="1"/>
</dbReference>
<protein>
    <recommendedName>
        <fullName evidence="6">Dipeptidyl-peptidase V</fullName>
    </recommendedName>
</protein>
<keyword evidence="2" id="KW-0645">Protease</keyword>
<sequence>MTIRAAHFTPEVLLEAPRRSEATPNSKGSLALFSVSTYSFSEHKRQSELRVLDISRNESKLVTDSEDASNPKFLDDNLITVLESKDGATNVLIGDVNDFKKTNYTAGTIDGSVDDWKIKDVGKGKYLIAIAASTQPDGTLYNSEKAKKPVTTGRIYNSTFVRHWDTWVTANKNSIWVGTLSKDSKTSKFALGHFENKLKDSGLESPIPPFGGAGDFDITDTNLAFVAKDPKLNPAFNTKQNLYVIKLDNGSSPKKIDIPGFEGATSNPNFSPDGKKLAFLSMVQNGYEADKNQIFLLDVEQSDPPKGLFTTPDNKGTWDRSPSSITWSNDQKNLYVTAEENARVKLFSIPLAANSTNSSFPKAVFDEGSVASTTFLDSGLFISSSSLIDNSAYHLVPSSGAPKLLSSSSRSGSSFGLSRSQVSEIHFPGAKPGTTIQAWLIKPSFFDDSKKYPLAYLVHGGPQGAWEDSWSTRWNPAVFAEQGYVVVTPNPTGSTGFGQELTDAIGGEWGGLPYQDLVNGFDYVEKNLSYVDTDRAVALGASYGGYMMNWIQGNDLGRKFKALVTHDGVFSIPGQLGTEEIYFPNREFGGPFWENKDAWNKWDPAQKTENWATPHLIIHSEKDFRLTIAEGLAAFNVLQEKGVESQFLTFPDENHWVLKPENSLLWHTVVLDFINRKVGLKAYSEQSETAKALKESALSG</sequence>
<accession>A0A6A6UMJ2</accession>
<evidence type="ECO:0000313" key="8">
    <source>
        <dbReference type="EMBL" id="KAF2672124.1"/>
    </source>
</evidence>
<organism evidence="8 9">
    <name type="scientific">Microthyrium microscopicum</name>
    <dbReference type="NCBI Taxonomy" id="703497"/>
    <lineage>
        <taxon>Eukaryota</taxon>
        <taxon>Fungi</taxon>
        <taxon>Dikarya</taxon>
        <taxon>Ascomycota</taxon>
        <taxon>Pezizomycotina</taxon>
        <taxon>Dothideomycetes</taxon>
        <taxon>Dothideomycetes incertae sedis</taxon>
        <taxon>Microthyriales</taxon>
        <taxon>Microthyriaceae</taxon>
        <taxon>Microthyrium</taxon>
    </lineage>
</organism>
<dbReference type="FunFam" id="3.40.50.1820:FF:000028">
    <property type="entry name" value="S9 family peptidase"/>
    <property type="match status" value="1"/>
</dbReference>
<dbReference type="GO" id="GO:0006508">
    <property type="term" value="P:proteolysis"/>
    <property type="evidence" value="ECO:0007669"/>
    <property type="project" value="UniProtKB-KW"/>
</dbReference>
<comment type="similarity">
    <text evidence="1">Belongs to the peptidase S9C family.</text>
</comment>
<proteinExistence type="inferred from homology"/>
<dbReference type="SUPFAM" id="SSF69322">
    <property type="entry name" value="Tricorn protease domain 2"/>
    <property type="match status" value="1"/>
</dbReference>
<dbReference type="GO" id="GO:0004252">
    <property type="term" value="F:serine-type endopeptidase activity"/>
    <property type="evidence" value="ECO:0007669"/>
    <property type="project" value="TreeGrafter"/>
</dbReference>
<evidence type="ECO:0000256" key="5">
    <source>
        <dbReference type="ARBA" id="ARBA00022825"/>
    </source>
</evidence>
<dbReference type="SUPFAM" id="SSF53474">
    <property type="entry name" value="alpha/beta-Hydrolases"/>
    <property type="match status" value="1"/>
</dbReference>
<evidence type="ECO:0000256" key="4">
    <source>
        <dbReference type="ARBA" id="ARBA00022801"/>
    </source>
</evidence>
<dbReference type="Gene3D" id="2.120.10.30">
    <property type="entry name" value="TolB, C-terminal domain"/>
    <property type="match status" value="1"/>
</dbReference>